<evidence type="ECO:0000256" key="1">
    <source>
        <dbReference type="SAM" id="MobiDB-lite"/>
    </source>
</evidence>
<accession>A0AAD6VHI9</accession>
<comment type="caution">
    <text evidence="2">The sequence shown here is derived from an EMBL/GenBank/DDBJ whole genome shotgun (WGS) entry which is preliminary data.</text>
</comment>
<evidence type="ECO:0000313" key="3">
    <source>
        <dbReference type="Proteomes" id="UP001219525"/>
    </source>
</evidence>
<reference evidence="2" key="1">
    <citation type="submission" date="2023-03" db="EMBL/GenBank/DDBJ databases">
        <title>Massive genome expansion in bonnet fungi (Mycena s.s.) driven by repeated elements and novel gene families across ecological guilds.</title>
        <authorList>
            <consortium name="Lawrence Berkeley National Laboratory"/>
            <person name="Harder C.B."/>
            <person name="Miyauchi S."/>
            <person name="Viragh M."/>
            <person name="Kuo A."/>
            <person name="Thoen E."/>
            <person name="Andreopoulos B."/>
            <person name="Lu D."/>
            <person name="Skrede I."/>
            <person name="Drula E."/>
            <person name="Henrissat B."/>
            <person name="Morin E."/>
            <person name="Kohler A."/>
            <person name="Barry K."/>
            <person name="LaButti K."/>
            <person name="Morin E."/>
            <person name="Salamov A."/>
            <person name="Lipzen A."/>
            <person name="Mereny Z."/>
            <person name="Hegedus B."/>
            <person name="Baldrian P."/>
            <person name="Stursova M."/>
            <person name="Weitz H."/>
            <person name="Taylor A."/>
            <person name="Grigoriev I.V."/>
            <person name="Nagy L.G."/>
            <person name="Martin F."/>
            <person name="Kauserud H."/>
        </authorList>
    </citation>
    <scope>NUCLEOTIDE SEQUENCE</scope>
    <source>
        <strain evidence="2">9144</strain>
    </source>
</reference>
<keyword evidence="3" id="KW-1185">Reference proteome</keyword>
<dbReference type="EMBL" id="JARJCW010000022">
    <property type="protein sequence ID" value="KAJ7213016.1"/>
    <property type="molecule type" value="Genomic_DNA"/>
</dbReference>
<gene>
    <name evidence="2" type="ORF">GGX14DRAFT_619853</name>
</gene>
<dbReference type="AlphaFoldDB" id="A0AAD6VHI9"/>
<evidence type="ECO:0000313" key="2">
    <source>
        <dbReference type="EMBL" id="KAJ7213016.1"/>
    </source>
</evidence>
<sequence length="396" mass="43990">MSRHVATSQAGGSECVYDAVTATSHCAKQHTSYWRAECMFSRYTKSACIFPAKSERHRKLNAPSYFNAERVNRISLKSDGTQALSPGPRDVRASTPFPGQQISPNAAELLCESSYCFTGRAGAGIGPGSGWMEENREKTRMPRWRCGARLKRLYLAETQANRPGNTSEPEPISGSLRHHHELSMCGPLGDTYSPRIEAGLKMQSFQVEGRETRNGIVGSQLWAMSAAAVEVRKTHLTVSLAKERCTTWLYERGKAKPCGARFSAGPGSSWTTIIEQVRAVQVGPPRAPSAPRSDTNHAAHGLMCTHTHKHRVERSTYQAWWRRGHIEARSTCSVKRGARIQRESYPPAPGSLVGREERTSNLKATRHEADGRPWSALRSEKKKQRGNPRPGEEQRK</sequence>
<feature type="region of interest" description="Disordered" evidence="1">
    <location>
        <begin position="338"/>
        <end position="396"/>
    </location>
</feature>
<feature type="compositionally biased region" description="Basic and acidic residues" evidence="1">
    <location>
        <begin position="354"/>
        <end position="371"/>
    </location>
</feature>
<protein>
    <submittedName>
        <fullName evidence="2">Uncharacterized protein</fullName>
    </submittedName>
</protein>
<dbReference type="Proteomes" id="UP001219525">
    <property type="component" value="Unassembled WGS sequence"/>
</dbReference>
<proteinExistence type="predicted"/>
<name>A0AAD6VHI9_9AGAR</name>
<organism evidence="2 3">
    <name type="scientific">Mycena pura</name>
    <dbReference type="NCBI Taxonomy" id="153505"/>
    <lineage>
        <taxon>Eukaryota</taxon>
        <taxon>Fungi</taxon>
        <taxon>Dikarya</taxon>
        <taxon>Basidiomycota</taxon>
        <taxon>Agaricomycotina</taxon>
        <taxon>Agaricomycetes</taxon>
        <taxon>Agaricomycetidae</taxon>
        <taxon>Agaricales</taxon>
        <taxon>Marasmiineae</taxon>
        <taxon>Mycenaceae</taxon>
        <taxon>Mycena</taxon>
    </lineage>
</organism>